<dbReference type="OrthoDB" id="6514447at2759"/>
<evidence type="ECO:0000313" key="2">
    <source>
        <dbReference type="Proteomes" id="UP000499080"/>
    </source>
</evidence>
<dbReference type="Proteomes" id="UP000499080">
    <property type="component" value="Unassembled WGS sequence"/>
</dbReference>
<keyword evidence="2" id="KW-1185">Reference proteome</keyword>
<comment type="caution">
    <text evidence="1">The sequence shown here is derived from an EMBL/GenBank/DDBJ whole genome shotgun (WGS) entry which is preliminary data.</text>
</comment>
<reference evidence="1 2" key="1">
    <citation type="journal article" date="2019" name="Sci. Rep.">
        <title>Orb-weaving spider Araneus ventricosus genome elucidates the spidroin gene catalogue.</title>
        <authorList>
            <person name="Kono N."/>
            <person name="Nakamura H."/>
            <person name="Ohtoshi R."/>
            <person name="Moran D.A.P."/>
            <person name="Shinohara A."/>
            <person name="Yoshida Y."/>
            <person name="Fujiwara M."/>
            <person name="Mori M."/>
            <person name="Tomita M."/>
            <person name="Arakawa K."/>
        </authorList>
    </citation>
    <scope>NUCLEOTIDE SEQUENCE [LARGE SCALE GENOMIC DNA]</scope>
</reference>
<protein>
    <submittedName>
        <fullName evidence="1">Uncharacterized protein</fullName>
    </submittedName>
</protein>
<dbReference type="EMBL" id="BGPR01000001">
    <property type="protein sequence ID" value="GBL72349.1"/>
    <property type="molecule type" value="Genomic_DNA"/>
</dbReference>
<accession>A0A4Y1ZZ04</accession>
<gene>
    <name evidence="1" type="ORF">AVEN_115288_1</name>
</gene>
<organism evidence="1 2">
    <name type="scientific">Araneus ventricosus</name>
    <name type="common">Orbweaver spider</name>
    <name type="synonym">Epeira ventricosa</name>
    <dbReference type="NCBI Taxonomy" id="182803"/>
    <lineage>
        <taxon>Eukaryota</taxon>
        <taxon>Metazoa</taxon>
        <taxon>Ecdysozoa</taxon>
        <taxon>Arthropoda</taxon>
        <taxon>Chelicerata</taxon>
        <taxon>Arachnida</taxon>
        <taxon>Araneae</taxon>
        <taxon>Araneomorphae</taxon>
        <taxon>Entelegynae</taxon>
        <taxon>Araneoidea</taxon>
        <taxon>Araneidae</taxon>
        <taxon>Araneus</taxon>
    </lineage>
</organism>
<proteinExistence type="predicted"/>
<evidence type="ECO:0000313" key="1">
    <source>
        <dbReference type="EMBL" id="GBL72349.1"/>
    </source>
</evidence>
<dbReference type="AlphaFoldDB" id="A0A4Y1ZZ04"/>
<name>A0A4Y1ZZ04_ARAVE</name>
<sequence>MPNVCSASIKILDKDIKSYCQRNNIRLADKSDNEDLKLSVLIRSDYYWKVVTGRIRRLTGALMACQSIFGSTVSGSNATLNNMITQQPANVMNVAVDRVEVHSNEEVDSILRKFWELQSIGIIRWIMEENETNEIDRDIYVG</sequence>